<name>A0A8H4RQJ4_9HELO</name>
<dbReference type="AlphaFoldDB" id="A0A8H4RQJ4"/>
<dbReference type="InterPro" id="IPR051035">
    <property type="entry name" value="Mito_inheritance_9"/>
</dbReference>
<dbReference type="PANTHER" id="PTHR36091">
    <property type="entry name" value="ALTERED INHERITANCE OF MITOCHONDRIA PROTEIN 9, MITOCHONDRIAL"/>
    <property type="match status" value="1"/>
</dbReference>
<evidence type="ECO:0000256" key="2">
    <source>
        <dbReference type="ARBA" id="ARBA00005543"/>
    </source>
</evidence>
<dbReference type="OrthoDB" id="2968323at2759"/>
<gene>
    <name evidence="9" type="ORF">G7Y89_g4304</name>
</gene>
<dbReference type="Gene3D" id="3.90.1200.10">
    <property type="match status" value="1"/>
</dbReference>
<accession>A0A8H4RQJ4</accession>
<reference evidence="9 10" key="1">
    <citation type="submission" date="2020-03" db="EMBL/GenBank/DDBJ databases">
        <title>Draft Genome Sequence of Cudoniella acicularis.</title>
        <authorList>
            <person name="Buettner E."/>
            <person name="Kellner H."/>
        </authorList>
    </citation>
    <scope>NUCLEOTIDE SEQUENCE [LARGE SCALE GENOMIC DNA]</scope>
    <source>
        <strain evidence="9 10">DSM 108380</strain>
    </source>
</reference>
<evidence type="ECO:0000256" key="7">
    <source>
        <dbReference type="SAM" id="MobiDB-lite"/>
    </source>
</evidence>
<evidence type="ECO:0000313" key="9">
    <source>
        <dbReference type="EMBL" id="KAF4633803.1"/>
    </source>
</evidence>
<dbReference type="GO" id="GO:0005739">
    <property type="term" value="C:mitochondrion"/>
    <property type="evidence" value="ECO:0007669"/>
    <property type="project" value="UniProtKB-SubCell"/>
</dbReference>
<dbReference type="EMBL" id="JAAMPI010000230">
    <property type="protein sequence ID" value="KAF4633803.1"/>
    <property type="molecule type" value="Genomic_DNA"/>
</dbReference>
<keyword evidence="10" id="KW-1185">Reference proteome</keyword>
<comment type="subcellular location">
    <subcellularLocation>
        <location evidence="1">Mitochondrion</location>
    </subcellularLocation>
</comment>
<organism evidence="9 10">
    <name type="scientific">Cudoniella acicularis</name>
    <dbReference type="NCBI Taxonomy" id="354080"/>
    <lineage>
        <taxon>Eukaryota</taxon>
        <taxon>Fungi</taxon>
        <taxon>Dikarya</taxon>
        <taxon>Ascomycota</taxon>
        <taxon>Pezizomycotina</taxon>
        <taxon>Leotiomycetes</taxon>
        <taxon>Helotiales</taxon>
        <taxon>Tricladiaceae</taxon>
        <taxon>Cudoniella</taxon>
    </lineage>
</organism>
<protein>
    <recommendedName>
        <fullName evidence="3">Altered inheritance of mitochondria protein 9, mitochondrial</fullName>
    </recommendedName>
    <alternativeName>
        <fullName evidence="6">Found in mitochondrial proteome protein 29</fullName>
    </alternativeName>
</protein>
<dbReference type="Proteomes" id="UP000566819">
    <property type="component" value="Unassembled WGS sequence"/>
</dbReference>
<proteinExistence type="inferred from homology"/>
<keyword evidence="5" id="KW-0496">Mitochondrion</keyword>
<evidence type="ECO:0000313" key="10">
    <source>
        <dbReference type="Proteomes" id="UP000566819"/>
    </source>
</evidence>
<feature type="domain" description="Aminoglycoside phosphotransferase" evidence="8">
    <location>
        <begin position="181"/>
        <end position="420"/>
    </location>
</feature>
<evidence type="ECO:0000259" key="8">
    <source>
        <dbReference type="Pfam" id="PF01636"/>
    </source>
</evidence>
<sequence>MVDLRVDVHKDISNPGWAIANIQVNKGAKDLAAKALPKTGNTGAQKTTHKIETGGPSGSGYVNGEPSMISGQEVGKWEYDPGQKMQKYWDGTIWIFYDEVEKKEKYWDGVAWQWKAWNIELMLLSLEAGKLSRFQNYNEAYNLSQKYLKFNLQEFVRIAVEATSKGGSRRCTEVLKCKESMNNRVYLLTMDNGSVVFAKLPNSSAGPASYTTASEVATCAFLREVLDIPTPRIMAWPARKTNPGGAEYILEERAPGQSLWTLWQDWNRVPMIARFGIIRQVVEIERKLTDTKFKHCGCIYFKEDIPQGDCLYGLEQGAFSRRPHDALDFVRNKAISEKGFLNEHGHPRLNYARSPTEHEQPEEMLELLDQYLELAPAMISPSIPDDVNASTLWHPDLHLDNLFVDPNTLQVTSVIDSQLTAAAPLFYQCGVPKMVRHQEPVLLDLSNWPKWPDDYKDFGQDQKEYAEKMHRSEYLHQYYLRIARRDNPRHWAALQLHDEVRVQPVKIVQQVWENSTIFFLRQALMRIVNNWERLCPDAGPCPVSFSEQDFVLYNHEVEKREFISDTLNLIQKNYGLNPDRTVGPDKYVEIQTELMRLKAICLEATDNEEERFNVEKLWPYQDTVNQPSVATFT</sequence>
<evidence type="ECO:0000256" key="5">
    <source>
        <dbReference type="ARBA" id="ARBA00023128"/>
    </source>
</evidence>
<dbReference type="InterPro" id="IPR011009">
    <property type="entry name" value="Kinase-like_dom_sf"/>
</dbReference>
<dbReference type="SUPFAM" id="SSF56112">
    <property type="entry name" value="Protein kinase-like (PK-like)"/>
    <property type="match status" value="1"/>
</dbReference>
<comment type="similarity">
    <text evidence="2">Belongs to the AIM9 family.</text>
</comment>
<dbReference type="InterPro" id="IPR002575">
    <property type="entry name" value="Aminoglycoside_PTrfase"/>
</dbReference>
<evidence type="ECO:0000256" key="1">
    <source>
        <dbReference type="ARBA" id="ARBA00004173"/>
    </source>
</evidence>
<dbReference type="Pfam" id="PF01636">
    <property type="entry name" value="APH"/>
    <property type="match status" value="1"/>
</dbReference>
<evidence type="ECO:0000256" key="6">
    <source>
        <dbReference type="ARBA" id="ARBA00031849"/>
    </source>
</evidence>
<feature type="region of interest" description="Disordered" evidence="7">
    <location>
        <begin position="38"/>
        <end position="57"/>
    </location>
</feature>
<keyword evidence="4" id="KW-0809">Transit peptide</keyword>
<evidence type="ECO:0000256" key="4">
    <source>
        <dbReference type="ARBA" id="ARBA00022946"/>
    </source>
</evidence>
<comment type="caution">
    <text evidence="9">The sequence shown here is derived from an EMBL/GenBank/DDBJ whole genome shotgun (WGS) entry which is preliminary data.</text>
</comment>
<evidence type="ECO:0000256" key="3">
    <source>
        <dbReference type="ARBA" id="ARBA00016197"/>
    </source>
</evidence>
<dbReference type="PANTHER" id="PTHR36091:SF1">
    <property type="entry name" value="ALTERED INHERITANCE OF MITOCHONDRIA PROTEIN 9, MITOCHONDRIAL"/>
    <property type="match status" value="1"/>
</dbReference>